<dbReference type="EMBL" id="AP018933">
    <property type="protein sequence ID" value="BBG30049.1"/>
    <property type="molecule type" value="Genomic_DNA"/>
</dbReference>
<dbReference type="KEGG" id="zpl:ZBT109_1289"/>
<evidence type="ECO:0000256" key="1">
    <source>
        <dbReference type="ARBA" id="ARBA00004496"/>
    </source>
</evidence>
<dbReference type="Pfam" id="PF02635">
    <property type="entry name" value="DsrE"/>
    <property type="match status" value="1"/>
</dbReference>
<dbReference type="Gene3D" id="3.40.1260.10">
    <property type="entry name" value="DsrEFH-like"/>
    <property type="match status" value="1"/>
</dbReference>
<dbReference type="InterPro" id="IPR003787">
    <property type="entry name" value="Sulphur_relay_DsrE/F-like"/>
</dbReference>
<keyword evidence="6" id="KW-1185">Reference proteome</keyword>
<comment type="subcellular location">
    <subcellularLocation>
        <location evidence="1">Cytoplasm</location>
    </subcellularLocation>
</comment>
<dbReference type="SUPFAM" id="SSF75169">
    <property type="entry name" value="DsrEFH-like"/>
    <property type="match status" value="1"/>
</dbReference>
<dbReference type="Proteomes" id="UP000267342">
    <property type="component" value="Chromosome"/>
</dbReference>
<dbReference type="InterPro" id="IPR017463">
    <property type="entry name" value="Sulphur_relay_TusD/DsrE"/>
</dbReference>
<evidence type="ECO:0000313" key="5">
    <source>
        <dbReference type="EMBL" id="BBG30049.1"/>
    </source>
</evidence>
<dbReference type="NCBIfam" id="TIGR03012">
    <property type="entry name" value="sulf_tusD_dsrE"/>
    <property type="match status" value="1"/>
</dbReference>
<dbReference type="PANTHER" id="PTHR34874:SF3">
    <property type="entry name" value="SULFURTRANSFERASE TUSD"/>
    <property type="match status" value="1"/>
</dbReference>
<reference evidence="5 6" key="1">
    <citation type="submission" date="2018-09" db="EMBL/GenBank/DDBJ databases">
        <title>Zymobacter palmae IAM14233 (=T109) whole genome analysis.</title>
        <authorList>
            <person name="Yanase H."/>
        </authorList>
    </citation>
    <scope>NUCLEOTIDE SEQUENCE [LARGE SCALE GENOMIC DNA]</scope>
    <source>
        <strain evidence="5 6">IAM14233</strain>
    </source>
</reference>
<accession>A0A348HEJ7</accession>
<evidence type="ECO:0000256" key="2">
    <source>
        <dbReference type="ARBA" id="ARBA00007067"/>
    </source>
</evidence>
<dbReference type="NCBIfam" id="NF001237">
    <property type="entry name" value="PRK00207.1"/>
    <property type="match status" value="1"/>
</dbReference>
<keyword evidence="3" id="KW-0963">Cytoplasm</keyword>
<dbReference type="RefSeq" id="WP_027705663.1">
    <property type="nucleotide sequence ID" value="NZ_AP018933.1"/>
</dbReference>
<name>A0A348HEJ7_9GAMM</name>
<evidence type="ECO:0000256" key="4">
    <source>
        <dbReference type="ARBA" id="ARBA00022679"/>
    </source>
</evidence>
<dbReference type="STRING" id="1123510.GCA_000620025_00283"/>
<sequence length="130" mass="14289">MDYGFMVLGAPYSTQASHSALRLAEALPERGHQLKAVFFYHDGVFNGAAAMTPPQDEPHLLQRWQRVAEQQQCELLVCVAAGARRGILDAREASRYGIVAPTLAEGFRLAGLSELVMAQQLSDRFITFAP</sequence>
<dbReference type="GO" id="GO:0097163">
    <property type="term" value="F:sulfur carrier activity"/>
    <property type="evidence" value="ECO:0007669"/>
    <property type="project" value="TreeGrafter"/>
</dbReference>
<dbReference type="GO" id="GO:1990228">
    <property type="term" value="C:sulfurtransferase complex"/>
    <property type="evidence" value="ECO:0007669"/>
    <property type="project" value="TreeGrafter"/>
</dbReference>
<comment type="similarity">
    <text evidence="2">Belongs to the DsrE/TusD family.</text>
</comment>
<evidence type="ECO:0000256" key="3">
    <source>
        <dbReference type="ARBA" id="ARBA00022490"/>
    </source>
</evidence>
<evidence type="ECO:0000313" key="6">
    <source>
        <dbReference type="Proteomes" id="UP000267342"/>
    </source>
</evidence>
<dbReference type="GO" id="GO:0002143">
    <property type="term" value="P:tRNA wobble position uridine thiolation"/>
    <property type="evidence" value="ECO:0007669"/>
    <property type="project" value="TreeGrafter"/>
</dbReference>
<proteinExistence type="inferred from homology"/>
<dbReference type="GO" id="GO:0016783">
    <property type="term" value="F:sulfurtransferase activity"/>
    <property type="evidence" value="ECO:0007669"/>
    <property type="project" value="InterPro"/>
</dbReference>
<dbReference type="OrthoDB" id="9787483at2"/>
<protein>
    <submittedName>
        <fullName evidence="5">Uncharacterized protein</fullName>
    </submittedName>
</protein>
<organism evidence="5 6">
    <name type="scientific">Zymobacter palmae</name>
    <dbReference type="NCBI Taxonomy" id="33074"/>
    <lineage>
        <taxon>Bacteria</taxon>
        <taxon>Pseudomonadati</taxon>
        <taxon>Pseudomonadota</taxon>
        <taxon>Gammaproteobacteria</taxon>
        <taxon>Oceanospirillales</taxon>
        <taxon>Halomonadaceae</taxon>
        <taxon>Zymobacter group</taxon>
        <taxon>Zymobacter</taxon>
    </lineage>
</organism>
<keyword evidence="4" id="KW-0808">Transferase</keyword>
<dbReference type="PANTHER" id="PTHR34874">
    <property type="entry name" value="PROTEIN YCHN"/>
    <property type="match status" value="1"/>
</dbReference>
<dbReference type="AlphaFoldDB" id="A0A348HEJ7"/>
<gene>
    <name evidence="5" type="ORF">ZBT109_1289</name>
</gene>
<dbReference type="InterPro" id="IPR027396">
    <property type="entry name" value="DsrEFH-like"/>
</dbReference>